<evidence type="ECO:0000256" key="1">
    <source>
        <dbReference type="SAM" id="MobiDB-lite"/>
    </source>
</evidence>
<protein>
    <recommendedName>
        <fullName evidence="5">Proteophosphoglycan ppg4</fullName>
    </recommendedName>
</protein>
<organism evidence="3 4">
    <name type="scientific">Rhodotorula toruloides</name>
    <name type="common">Yeast</name>
    <name type="synonym">Rhodosporidium toruloides</name>
    <dbReference type="NCBI Taxonomy" id="5286"/>
    <lineage>
        <taxon>Eukaryota</taxon>
        <taxon>Fungi</taxon>
        <taxon>Dikarya</taxon>
        <taxon>Basidiomycota</taxon>
        <taxon>Pucciniomycotina</taxon>
        <taxon>Microbotryomycetes</taxon>
        <taxon>Sporidiobolales</taxon>
        <taxon>Sporidiobolaceae</taxon>
        <taxon>Rhodotorula</taxon>
    </lineage>
</organism>
<dbReference type="PANTHER" id="PTHR10006">
    <property type="entry name" value="MUCIN-1-RELATED"/>
    <property type="match status" value="1"/>
</dbReference>
<feature type="region of interest" description="Disordered" evidence="1">
    <location>
        <begin position="153"/>
        <end position="172"/>
    </location>
</feature>
<evidence type="ECO:0000256" key="2">
    <source>
        <dbReference type="SAM" id="SignalP"/>
    </source>
</evidence>
<feature type="compositionally biased region" description="Low complexity" evidence="1">
    <location>
        <begin position="238"/>
        <end position="250"/>
    </location>
</feature>
<feature type="chain" id="PRO_5015780267" description="Proteophosphoglycan ppg4" evidence="2">
    <location>
        <begin position="36"/>
        <end position="781"/>
    </location>
</feature>
<proteinExistence type="predicted"/>
<feature type="region of interest" description="Disordered" evidence="1">
    <location>
        <begin position="177"/>
        <end position="295"/>
    </location>
</feature>
<evidence type="ECO:0008006" key="5">
    <source>
        <dbReference type="Google" id="ProtNLM"/>
    </source>
</evidence>
<feature type="signal peptide" evidence="2">
    <location>
        <begin position="1"/>
        <end position="35"/>
    </location>
</feature>
<dbReference type="PANTHER" id="PTHR10006:SF19">
    <property type="entry name" value="MUCIN-1"/>
    <property type="match status" value="1"/>
</dbReference>
<evidence type="ECO:0000313" key="4">
    <source>
        <dbReference type="Proteomes" id="UP000239560"/>
    </source>
</evidence>
<gene>
    <name evidence="3" type="ORF">AAT19DRAFT_12218</name>
</gene>
<feature type="compositionally biased region" description="Polar residues" evidence="1">
    <location>
        <begin position="255"/>
        <end position="282"/>
    </location>
</feature>
<keyword evidence="2" id="KW-0732">Signal</keyword>
<evidence type="ECO:0000313" key="3">
    <source>
        <dbReference type="EMBL" id="PRQ76800.1"/>
    </source>
</evidence>
<accession>A0A2T0AFL5</accession>
<feature type="region of interest" description="Disordered" evidence="1">
    <location>
        <begin position="128"/>
        <end position="147"/>
    </location>
</feature>
<dbReference type="Proteomes" id="UP000239560">
    <property type="component" value="Unassembled WGS sequence"/>
</dbReference>
<feature type="compositionally biased region" description="Low complexity" evidence="1">
    <location>
        <begin position="130"/>
        <end position="143"/>
    </location>
</feature>
<name>A0A2T0AFL5_RHOTO</name>
<sequence length="781" mass="82327">MRPRSPRPHQRSLITSPFSLAAVLASLVCLASASAAPLLDARNATALHSAQNSTLSPSSAQTSASSATLPLLGLNATVSFDGSIGVGAGFAVETGGVRPAKTGGLAGIPKAPANATVARSATGRLQAVQTASKNSTASSSATTGRHRPTLIASTSATNSSLPSSTLSSANSTVTTTTATLTSTAHNSTRTLVPSRNSTTSRSSSANSTSSTRIASTTRRKSTSVAISRSSTSHRKSTTTKPASTSRTTSAHRAPSASTHKPSPTSTRSTAPETSPTRPSKPQATRYGDAPAKGCKKPPSTFAGTSAGFASLCQVRYCDAQPTRNMAWSGVDGGVTRTEIETALGMLKQLEPLWANGQDNVLSTGYLGQAAHDAGLLYEVTGDIRALDVSIQVADNILALQNANTPGGGVTIWTGAKDSVWPPGNLNPPEGQLVYAGCEQGLIVGNMVQAANYILKSPCLWHKVPPVFQGPTVFNESATYYDRALAYIKAADDTYESFFFRFLDSNLSIIQPNDPRWDLTGDSRKSGTPMPWNRRMLVLHGYIQLAIAHETPAAFDAKKTALYDTIVKRNVMDFLMALNEQKSVVNGKMTFNWDYSAGEEGHTEESQGIHAYYDQLGSWSAWQRNSAVFGLSNYIGYTFANTFENTISFGNGSFAGLVTGDSSKKAYTVNQLYAGWSFYALWLPDWFKTVAEANVASGFRGRTWLAIPLLWTKHALAVNDMTFWSGLFSSGFGVVVGTESTSSRGSSASGAHSASPRLAATSTTAALTSLVLLAAAILLQAT</sequence>
<dbReference type="EMBL" id="LCTV02000002">
    <property type="protein sequence ID" value="PRQ76800.1"/>
    <property type="molecule type" value="Genomic_DNA"/>
</dbReference>
<dbReference type="AlphaFoldDB" id="A0A2T0AFL5"/>
<comment type="caution">
    <text evidence="3">The sequence shown here is derived from an EMBL/GenBank/DDBJ whole genome shotgun (WGS) entry which is preliminary data.</text>
</comment>
<reference evidence="3 4" key="1">
    <citation type="journal article" date="2018" name="Elife">
        <title>Functional genomics of lipid metabolism in the oleaginous yeast Rhodosporidium toruloides.</title>
        <authorList>
            <person name="Coradetti S.T."/>
            <person name="Pinel D."/>
            <person name="Geiselman G."/>
            <person name="Ito M."/>
            <person name="Mondo S."/>
            <person name="Reilly M.C."/>
            <person name="Cheng Y.F."/>
            <person name="Bauer S."/>
            <person name="Grigoriev I."/>
            <person name="Gladden J.M."/>
            <person name="Simmons B.A."/>
            <person name="Brem R."/>
            <person name="Arkin A.P."/>
            <person name="Skerker J.M."/>
        </authorList>
    </citation>
    <scope>NUCLEOTIDE SEQUENCE [LARGE SCALE GENOMIC DNA]</scope>
    <source>
        <strain evidence="3 4">NBRC 0880</strain>
    </source>
</reference>
<feature type="compositionally biased region" description="Low complexity" evidence="1">
    <location>
        <begin position="177"/>
        <end position="230"/>
    </location>
</feature>
<dbReference type="OrthoDB" id="2538079at2759"/>